<dbReference type="AlphaFoldDB" id="A0A0A9FWB5"/>
<protein>
    <submittedName>
        <fullName evidence="1">Uncharacterized protein</fullName>
    </submittedName>
</protein>
<accession>A0A0A9FWB5</accession>
<sequence length="87" mass="9900">MRERAGYVNGCVCVREIESRLCVCARVGERKRESRLCQRLCVCEWSARERERAGCVCERGRAGYINSYVCVSGERAGCVCERELSTK</sequence>
<evidence type="ECO:0000313" key="1">
    <source>
        <dbReference type="EMBL" id="JAE12633.1"/>
    </source>
</evidence>
<reference evidence="1" key="1">
    <citation type="submission" date="2014-09" db="EMBL/GenBank/DDBJ databases">
        <authorList>
            <person name="Magalhaes I.L.F."/>
            <person name="Oliveira U."/>
            <person name="Santos F.R."/>
            <person name="Vidigal T.H.D.A."/>
            <person name="Brescovit A.D."/>
            <person name="Santos A.J."/>
        </authorList>
    </citation>
    <scope>NUCLEOTIDE SEQUENCE</scope>
    <source>
        <tissue evidence="1">Shoot tissue taken approximately 20 cm above the soil surface</tissue>
    </source>
</reference>
<dbReference type="EMBL" id="GBRH01185263">
    <property type="protein sequence ID" value="JAE12633.1"/>
    <property type="molecule type" value="Transcribed_RNA"/>
</dbReference>
<reference evidence="1" key="2">
    <citation type="journal article" date="2015" name="Data Brief">
        <title>Shoot transcriptome of the giant reed, Arundo donax.</title>
        <authorList>
            <person name="Barrero R.A."/>
            <person name="Guerrero F.D."/>
            <person name="Moolhuijzen P."/>
            <person name="Goolsby J.A."/>
            <person name="Tidwell J."/>
            <person name="Bellgard S.E."/>
            <person name="Bellgard M.I."/>
        </authorList>
    </citation>
    <scope>NUCLEOTIDE SEQUENCE</scope>
    <source>
        <tissue evidence="1">Shoot tissue taken approximately 20 cm above the soil surface</tissue>
    </source>
</reference>
<proteinExistence type="predicted"/>
<name>A0A0A9FWB5_ARUDO</name>
<organism evidence="1">
    <name type="scientific">Arundo donax</name>
    <name type="common">Giant reed</name>
    <name type="synonym">Donax arundinaceus</name>
    <dbReference type="NCBI Taxonomy" id="35708"/>
    <lineage>
        <taxon>Eukaryota</taxon>
        <taxon>Viridiplantae</taxon>
        <taxon>Streptophyta</taxon>
        <taxon>Embryophyta</taxon>
        <taxon>Tracheophyta</taxon>
        <taxon>Spermatophyta</taxon>
        <taxon>Magnoliopsida</taxon>
        <taxon>Liliopsida</taxon>
        <taxon>Poales</taxon>
        <taxon>Poaceae</taxon>
        <taxon>PACMAD clade</taxon>
        <taxon>Arundinoideae</taxon>
        <taxon>Arundineae</taxon>
        <taxon>Arundo</taxon>
    </lineage>
</organism>